<evidence type="ECO:0000256" key="1">
    <source>
        <dbReference type="SAM" id="Phobius"/>
    </source>
</evidence>
<name>A0A485L3P3_9STRA</name>
<reference evidence="2" key="2">
    <citation type="submission" date="2019-06" db="EMBL/GenBank/DDBJ databases">
        <title>Genomics analysis of Aphanomyces spp. identifies a new class of oomycete effector associated with host adaptation.</title>
        <authorList>
            <person name="Gaulin E."/>
        </authorList>
    </citation>
    <scope>NUCLEOTIDE SEQUENCE</scope>
    <source>
        <strain evidence="2">CBS 578.67</strain>
    </source>
</reference>
<keyword evidence="1" id="KW-1133">Transmembrane helix</keyword>
<dbReference type="AlphaFoldDB" id="A0A485L3P3"/>
<evidence type="ECO:0000313" key="2">
    <source>
        <dbReference type="EMBL" id="KAF0693322.1"/>
    </source>
</evidence>
<proteinExistence type="predicted"/>
<protein>
    <submittedName>
        <fullName evidence="3">Aste57867_15703 protein</fullName>
    </submittedName>
</protein>
<accession>A0A485L3P3</accession>
<dbReference type="EMBL" id="CAADRA010005742">
    <property type="protein sequence ID" value="VFT92495.1"/>
    <property type="molecule type" value="Genomic_DNA"/>
</dbReference>
<gene>
    <name evidence="3" type="primary">Aste57867_15703</name>
    <name evidence="2" type="ORF">As57867_015647</name>
    <name evidence="3" type="ORF">ASTE57867_15703</name>
</gene>
<reference evidence="3 4" key="1">
    <citation type="submission" date="2019-03" db="EMBL/GenBank/DDBJ databases">
        <authorList>
            <person name="Gaulin E."/>
            <person name="Dumas B."/>
        </authorList>
    </citation>
    <scope>NUCLEOTIDE SEQUENCE [LARGE SCALE GENOMIC DNA]</scope>
    <source>
        <strain evidence="3">CBS 568.67</strain>
    </source>
</reference>
<keyword evidence="1" id="KW-0472">Membrane</keyword>
<organism evidence="3 4">
    <name type="scientific">Aphanomyces stellatus</name>
    <dbReference type="NCBI Taxonomy" id="120398"/>
    <lineage>
        <taxon>Eukaryota</taxon>
        <taxon>Sar</taxon>
        <taxon>Stramenopiles</taxon>
        <taxon>Oomycota</taxon>
        <taxon>Saprolegniomycetes</taxon>
        <taxon>Saprolegniales</taxon>
        <taxon>Verrucalvaceae</taxon>
        <taxon>Aphanomyces</taxon>
    </lineage>
</organism>
<feature type="transmembrane region" description="Helical" evidence="1">
    <location>
        <begin position="103"/>
        <end position="122"/>
    </location>
</feature>
<dbReference type="Proteomes" id="UP000332933">
    <property type="component" value="Unassembled WGS sequence"/>
</dbReference>
<evidence type="ECO:0000313" key="4">
    <source>
        <dbReference type="Proteomes" id="UP000332933"/>
    </source>
</evidence>
<sequence>MVFASIFGVYSWSKGFVLGRVHSKAHDALAIVLPVLLTDAVAVALAQVLLWNQRCLSMLCAWSPRCCTCVALLPSAAEANHFKQQLEAQCALVGMGAPDFRGAAIFITSIWTLLSLFQGYVVDRLGSDGDEHGNHPRHHWLVVGYSFILAYSAAMVVLCYLPFICHMRHVAKLDVVASTCGSLLFAQLLVDAHVTILLHNRTTLDIVVRRLHDHALAAMDDDMVLSHPPMTTDDPNNRGSLSLLLLPVVGTHTLEDVLAARHITRVQALFNCSVVRKKGVFGAPATTLVCVGLEVKLTELSTVSIYFLSEEVYVFGHGPVYASMHDMPTEINFLCDGQRLTLVK</sequence>
<feature type="transmembrane region" description="Helical" evidence="1">
    <location>
        <begin position="142"/>
        <end position="163"/>
    </location>
</feature>
<feature type="transmembrane region" description="Helical" evidence="1">
    <location>
        <begin position="28"/>
        <end position="51"/>
    </location>
</feature>
<dbReference type="EMBL" id="VJMH01005721">
    <property type="protein sequence ID" value="KAF0693322.1"/>
    <property type="molecule type" value="Genomic_DNA"/>
</dbReference>
<keyword evidence="4" id="KW-1185">Reference proteome</keyword>
<keyword evidence="1" id="KW-0812">Transmembrane</keyword>
<evidence type="ECO:0000313" key="3">
    <source>
        <dbReference type="EMBL" id="VFT92495.1"/>
    </source>
</evidence>